<accession>A0A6I8VKJ5</accession>
<dbReference type="GeneID" id="26532281"/>
<dbReference type="KEGG" id="dpo:26532281"/>
<evidence type="ECO:0000313" key="2">
    <source>
        <dbReference type="RefSeq" id="XP_015042875.1"/>
    </source>
</evidence>
<organism evidence="1 2">
    <name type="scientific">Drosophila pseudoobscura pseudoobscura</name>
    <name type="common">Fruit fly</name>
    <dbReference type="NCBI Taxonomy" id="46245"/>
    <lineage>
        <taxon>Eukaryota</taxon>
        <taxon>Metazoa</taxon>
        <taxon>Ecdysozoa</taxon>
        <taxon>Arthropoda</taxon>
        <taxon>Hexapoda</taxon>
        <taxon>Insecta</taxon>
        <taxon>Pterygota</taxon>
        <taxon>Neoptera</taxon>
        <taxon>Endopterygota</taxon>
        <taxon>Diptera</taxon>
        <taxon>Brachycera</taxon>
        <taxon>Muscomorpha</taxon>
        <taxon>Ephydroidea</taxon>
        <taxon>Drosophilidae</taxon>
        <taxon>Drosophila</taxon>
        <taxon>Sophophora</taxon>
    </lineage>
</organism>
<dbReference type="Proteomes" id="UP000001819">
    <property type="component" value="Chromosome X"/>
</dbReference>
<dbReference type="RefSeq" id="XP_015042875.1">
    <property type="nucleotide sequence ID" value="XM_015187389.2"/>
</dbReference>
<sequence>MCKCCRDCQLSVAMKKFAIWNVIFGLLSMDWSYRLMTTSGDYFFTAGCVHMSGAVLLIISGILIRVGIFKKKKAVYCVGLCLSNVGPCIMSYLIFPIVIQVVLLIQGMGLYKKWNEEIVEC</sequence>
<evidence type="ECO:0000313" key="1">
    <source>
        <dbReference type="Proteomes" id="UP000001819"/>
    </source>
</evidence>
<keyword evidence="1" id="KW-1185">Reference proteome</keyword>
<protein>
    <submittedName>
        <fullName evidence="2">Uncharacterized protein</fullName>
    </submittedName>
</protein>
<gene>
    <name evidence="2" type="primary">LOC26532281</name>
</gene>
<dbReference type="AlphaFoldDB" id="A0A0R3P3R2"/>
<accession>A0A0R3P3R2</accession>
<proteinExistence type="predicted"/>
<name>A0A0R3P3R2_DROPS</name>
<dbReference type="Bgee" id="FBgn0271268">
    <property type="expression patterns" value="Expressed in male reproductive system"/>
</dbReference>
<dbReference type="InParanoid" id="A0A0R3P3R2"/>
<reference evidence="2" key="1">
    <citation type="submission" date="2025-08" db="UniProtKB">
        <authorList>
            <consortium name="RefSeq"/>
        </authorList>
    </citation>
    <scope>IDENTIFICATION</scope>
    <source>
        <strain evidence="2">MV-25-SWS-2005</strain>
        <tissue evidence="2">Whole body</tissue>
    </source>
</reference>